<dbReference type="InterPro" id="IPR036640">
    <property type="entry name" value="ABC1_TM_sf"/>
</dbReference>
<dbReference type="GO" id="GO:0005524">
    <property type="term" value="F:ATP binding"/>
    <property type="evidence" value="ECO:0007669"/>
    <property type="project" value="UniProtKB-KW"/>
</dbReference>
<dbReference type="Proteomes" id="UP001221686">
    <property type="component" value="Unassembled WGS sequence"/>
</dbReference>
<dbReference type="InterPro" id="IPR027417">
    <property type="entry name" value="P-loop_NTPase"/>
</dbReference>
<dbReference type="InterPro" id="IPR003439">
    <property type="entry name" value="ABC_transporter-like_ATP-bd"/>
</dbReference>
<accession>A0ABT5DSH0</accession>
<evidence type="ECO:0000256" key="2">
    <source>
        <dbReference type="ARBA" id="ARBA00022692"/>
    </source>
</evidence>
<evidence type="ECO:0000313" key="7">
    <source>
        <dbReference type="EMBL" id="MDC0716591.1"/>
    </source>
</evidence>
<evidence type="ECO:0000259" key="6">
    <source>
        <dbReference type="PROSITE" id="PS50929"/>
    </source>
</evidence>
<feature type="transmembrane region" description="Helical" evidence="5">
    <location>
        <begin position="172"/>
        <end position="197"/>
    </location>
</feature>
<evidence type="ECO:0000256" key="3">
    <source>
        <dbReference type="ARBA" id="ARBA00022989"/>
    </source>
</evidence>
<dbReference type="SUPFAM" id="SSF52540">
    <property type="entry name" value="P-loop containing nucleoside triphosphate hydrolases"/>
    <property type="match status" value="1"/>
</dbReference>
<proteinExistence type="predicted"/>
<feature type="domain" description="ABC transmembrane type-1" evidence="6">
    <location>
        <begin position="174"/>
        <end position="453"/>
    </location>
</feature>
<protein>
    <submittedName>
        <fullName evidence="7">ABC transporter ATP-binding protein</fullName>
    </submittedName>
</protein>
<evidence type="ECO:0000256" key="1">
    <source>
        <dbReference type="ARBA" id="ARBA00004651"/>
    </source>
</evidence>
<feature type="transmembrane region" description="Helical" evidence="5">
    <location>
        <begin position="391"/>
        <end position="418"/>
    </location>
</feature>
<dbReference type="RefSeq" id="WP_272085083.1">
    <property type="nucleotide sequence ID" value="NZ_JAQNDL010000001.1"/>
</dbReference>
<organism evidence="7 8">
    <name type="scientific">Nannocystis bainbridge</name>
    <dbReference type="NCBI Taxonomy" id="2995303"/>
    <lineage>
        <taxon>Bacteria</taxon>
        <taxon>Pseudomonadati</taxon>
        <taxon>Myxococcota</taxon>
        <taxon>Polyangia</taxon>
        <taxon>Nannocystales</taxon>
        <taxon>Nannocystaceae</taxon>
        <taxon>Nannocystis</taxon>
    </lineage>
</organism>
<evidence type="ECO:0000256" key="4">
    <source>
        <dbReference type="ARBA" id="ARBA00023136"/>
    </source>
</evidence>
<dbReference type="EMBL" id="JAQNDL010000001">
    <property type="protein sequence ID" value="MDC0716591.1"/>
    <property type="molecule type" value="Genomic_DNA"/>
</dbReference>
<dbReference type="PANTHER" id="PTHR43394:SF4">
    <property type="entry name" value="TOXIN SECRETION ABC TRANSPORTER ATP-BINDING PROTEIN"/>
    <property type="match status" value="1"/>
</dbReference>
<keyword evidence="7" id="KW-0067">ATP-binding</keyword>
<feature type="transmembrane region" description="Helical" evidence="5">
    <location>
        <begin position="312"/>
        <end position="332"/>
    </location>
</feature>
<gene>
    <name evidence="7" type="ORF">POL25_06795</name>
</gene>
<keyword evidence="3 5" id="KW-1133">Transmembrane helix</keyword>
<dbReference type="SUPFAM" id="SSF90123">
    <property type="entry name" value="ABC transporter transmembrane region"/>
    <property type="match status" value="1"/>
</dbReference>
<dbReference type="PANTHER" id="PTHR43394">
    <property type="entry name" value="ATP-DEPENDENT PERMEASE MDL1, MITOCHONDRIAL"/>
    <property type="match status" value="1"/>
</dbReference>
<evidence type="ECO:0000313" key="8">
    <source>
        <dbReference type="Proteomes" id="UP001221686"/>
    </source>
</evidence>
<evidence type="ECO:0000256" key="5">
    <source>
        <dbReference type="SAM" id="Phobius"/>
    </source>
</evidence>
<dbReference type="Pfam" id="PF00005">
    <property type="entry name" value="ABC_tran"/>
    <property type="match status" value="1"/>
</dbReference>
<dbReference type="PROSITE" id="PS50929">
    <property type="entry name" value="ABC_TM1F"/>
    <property type="match status" value="1"/>
</dbReference>
<keyword evidence="4 5" id="KW-0472">Membrane</keyword>
<keyword evidence="2 5" id="KW-0812">Transmembrane</keyword>
<comment type="caution">
    <text evidence="7">The sequence shown here is derived from an EMBL/GenBank/DDBJ whole genome shotgun (WGS) entry which is preliminary data.</text>
</comment>
<dbReference type="Gene3D" id="3.40.50.300">
    <property type="entry name" value="P-loop containing nucleotide triphosphate hydrolases"/>
    <property type="match status" value="1"/>
</dbReference>
<name>A0ABT5DSH0_9BACT</name>
<reference evidence="7 8" key="1">
    <citation type="submission" date="2022-11" db="EMBL/GenBank/DDBJ databases">
        <title>Minimal conservation of predation-associated metabolite biosynthetic gene clusters underscores biosynthetic potential of Myxococcota including descriptions for ten novel species: Archangium lansinium sp. nov., Myxococcus landrumus sp. nov., Nannocystis bai.</title>
        <authorList>
            <person name="Ahearne A."/>
            <person name="Stevens C."/>
            <person name="Dowd S."/>
        </authorList>
    </citation>
    <scope>NUCLEOTIDE SEQUENCE [LARGE SCALE GENOMIC DNA]</scope>
    <source>
        <strain evidence="7 8">BB15-2</strain>
    </source>
</reference>
<sequence length="692" mass="75365">MEPTLQTSVDEAAPIPARVFQLLAAATEQKLAPPPTHAPREAFGLEAWDVGAARAVQQAGLKAARFNIETADDLARLCALDAPAFSLIGGRWVVLLGTRRGALDLVVIDGRSERRQRVRPAELMAWMQPRGAPRPSHPWLAIEPRMMLAPLSFPPTEFIRLMRTFVLEKRDVYVISVYGAVMAVVSLAVPISAQALVNTISVNALAQPILMLSVMLMVALGAIAVLRVMQFTVAERIYRRLWVRGVADWIRRTSRASRESRQEISNRELCNRYMDMPILQKDFWSLLLDGTSLTMVSGASLVLLAFYHPLLLAFDVVLLVGIALVMLAGLGAEGRAVYESHTKWSLFGWIDDIGNMRIAFSNPRGRALADAQGEVLVRNWLQARGSYYSTLLRHIVTGAALEVLATVGVLAIGGWLVISRELTLGQLVAASVLVSQIGAGVRGLGQQLDPIYEGVAAIETLGRTLDAKLEPLGGEVLPTLAGPMAVDLSVEHTQLAIEPGQRVGLVGGNDGHSRVLDLLYGLYDRKPPVTLAGRLDGRDVAQLELDSLRGQVALVRGGELVGASLLENLVGPDWQGDHTELDELLDLVDLRTTVLALPGGLDQELLPDGDGGQLSEAQIRRVVLLRALVTQPRLLLIDQGLDRLDLTPPQRTALLDWVFDRARPWTLLVVTDSVESDELLARCDMQHALDAA</sequence>
<keyword evidence="7" id="KW-0547">Nucleotide-binding</keyword>
<dbReference type="Gene3D" id="1.20.1560.10">
    <property type="entry name" value="ABC transporter type 1, transmembrane domain"/>
    <property type="match status" value="1"/>
</dbReference>
<feature type="transmembrane region" description="Helical" evidence="5">
    <location>
        <begin position="209"/>
        <end position="229"/>
    </location>
</feature>
<dbReference type="InterPro" id="IPR011527">
    <property type="entry name" value="ABC1_TM_dom"/>
</dbReference>
<feature type="transmembrane region" description="Helical" evidence="5">
    <location>
        <begin position="283"/>
        <end position="306"/>
    </location>
</feature>
<comment type="subcellular location">
    <subcellularLocation>
        <location evidence="1">Cell membrane</location>
        <topology evidence="1">Multi-pass membrane protein</topology>
    </subcellularLocation>
</comment>
<keyword evidence="8" id="KW-1185">Reference proteome</keyword>
<dbReference type="InterPro" id="IPR039421">
    <property type="entry name" value="Type_1_exporter"/>
</dbReference>